<dbReference type="SUPFAM" id="SSF55781">
    <property type="entry name" value="GAF domain-like"/>
    <property type="match status" value="1"/>
</dbReference>
<dbReference type="Pfam" id="PF05141">
    <property type="entry name" value="DIT1_PvcA"/>
    <property type="match status" value="1"/>
</dbReference>
<dbReference type="Pfam" id="PF00072">
    <property type="entry name" value="Response_reg"/>
    <property type="match status" value="1"/>
</dbReference>
<dbReference type="Gene3D" id="3.30.565.10">
    <property type="entry name" value="Histidine kinase-like ATPase, C-terminal domain"/>
    <property type="match status" value="1"/>
</dbReference>
<dbReference type="InterPro" id="IPR035965">
    <property type="entry name" value="PAS-like_dom_sf"/>
</dbReference>
<dbReference type="SMART" id="SM00091">
    <property type="entry name" value="PAS"/>
    <property type="match status" value="1"/>
</dbReference>
<dbReference type="SUPFAM" id="SSF55874">
    <property type="entry name" value="ATPase domain of HSP90 chaperone/DNA topoisomerase II/histidine kinase"/>
    <property type="match status" value="1"/>
</dbReference>
<evidence type="ECO:0000256" key="1">
    <source>
        <dbReference type="ARBA" id="ARBA00022553"/>
    </source>
</evidence>
<feature type="domain" description="Response regulatory" evidence="5">
    <location>
        <begin position="1166"/>
        <end position="1287"/>
    </location>
</feature>
<dbReference type="CDD" id="cd17546">
    <property type="entry name" value="REC_hyHK_CKI1_RcsC-like"/>
    <property type="match status" value="1"/>
</dbReference>
<sequence>MASTNDTIGAVAKAKKVLRIIEKYGLNYERTGAWDGFETFLPIVARQVERKEPIRMLLPGFPFKSPNTKDKVLGVLPDLGEELALKHLDGLCEKIKAIYEHGAECHITSDGLVYNDLLGVTDETVWNFGQGVREIAAVNKLRNLSFLRLWDLLDYPGNFQSKEYYLEHAANIRKELKQRYGDPRFEADMANTSTSDMEMTHTKYLEFLKQDLAFNNKHNALLPEDQATNIANTAKEMMGRWKAFSAALAAVPTQYVRLSIHDSGGKDKLSMAVIPQQETGALGSTPWHSTLVIEADGALRTVQRCKVDQGSYQLIYRDGQPYCFRAKLEGEYDSNKTFEQLYPYGLTIRGRKAVATCHDQEDIGTPPMSPTGDNDCAYDWTAALPKTDHVRFFCDTDWSHTSLGPLSTWSPTLRLFASYVLCDSRGACLWWGDISNLTAIYNEAYAPLAAGAHPKLMGSLFQEGFPDLWPSISQYFVEAKRTGTGVNYSSATPTVVERKGYTEEAFFSGGFVPVGMPGAIEGFINTTYEVTNQKLAERRTNCLNNLASVPSQSVDVVCSHILTTLETNANDVPMAMLYRIDEIPSSNKLRLHGHIGLPDGHSLIVDEATIDSEEGLIPDLRRAGADQMILEHDDRFLSTSWGGWGAPSKKIVIVPIICGTRLFGYLVFGTNPYRPHDDMCEQFIRDLSRMVASIVSYAVDCEASRKRQEQLEVDLAFSDLKLRHLIDHASVGMCHVSLDGYMLWANDHYYELAGKSASDHAVDLAFLDAYHDDDRAKADDVWERLIKGADHVTADLRMKRMYTPPTGDPEPAQLQVLAFPYRDEHGSVLSVMACTTDISRLCWAQNFQARLAAEAREAKRQQEAFIDVVSHEMRNPLSAIVHCADAIANAIKECQTQLADIPVSCLDTLNDNMQSANVIMQCANHQKRIIDDVLTLSKLDSMLLSITPVAVKPAKLVNSIVNIFQAELKTNKILYNITPDKSFLALGIDQLCLDPSRVTQVFINLLTNAIKFVKPSEEPNISIRFAASTSNPRDLFPRNMFWATDGKQDGDVTSDPDWGTGEEIYLAFTVKDSGIGLQEKEIHKIFERFRQANVKTHVKYGGSGLGLFISKELTEKQGGEIGVSSILGQGSTFGFYVKTRRVEWKPRTLKEMFQQVGQEAAARQLHVLLVEDNIINQQVLGKQLKKAGCHVSVANHGLEALEILERETFDIVLMDLEMPVLDGLGAMREIRKREKERVYGSERLPVIAVTANVRKEQIDTAMAAGADRVMQKPFKAADLVFMMKSLMPQLAPSSVEPPTPGLGLRSSALVP</sequence>
<dbReference type="InterPro" id="IPR007817">
    <property type="entry name" value="Isocyanide_synthase_DIT1"/>
</dbReference>
<gene>
    <name evidence="7" type="ORF">G6011_07297</name>
</gene>
<evidence type="ECO:0000313" key="8">
    <source>
        <dbReference type="Proteomes" id="UP001199106"/>
    </source>
</evidence>
<dbReference type="InterPro" id="IPR050956">
    <property type="entry name" value="2C_system_His_kinase"/>
</dbReference>
<dbReference type="Gene3D" id="3.40.50.2300">
    <property type="match status" value="1"/>
</dbReference>
<keyword evidence="1 2" id="KW-0597">Phosphoprotein</keyword>
<dbReference type="InterPro" id="IPR003594">
    <property type="entry name" value="HATPase_dom"/>
</dbReference>
<dbReference type="CDD" id="cd00130">
    <property type="entry name" value="PAS"/>
    <property type="match status" value="1"/>
</dbReference>
<dbReference type="Pfam" id="PF08448">
    <property type="entry name" value="PAS_4"/>
    <property type="match status" value="1"/>
</dbReference>
<dbReference type="PROSITE" id="PS50112">
    <property type="entry name" value="PAS"/>
    <property type="match status" value="1"/>
</dbReference>
<feature type="domain" description="PAS" evidence="6">
    <location>
        <begin position="718"/>
        <end position="789"/>
    </location>
</feature>
<dbReference type="PROSITE" id="PS50110">
    <property type="entry name" value="RESPONSE_REGULATORY"/>
    <property type="match status" value="1"/>
</dbReference>
<organism evidence="7 8">
    <name type="scientific">Alternaria panax</name>
    <dbReference type="NCBI Taxonomy" id="48097"/>
    <lineage>
        <taxon>Eukaryota</taxon>
        <taxon>Fungi</taxon>
        <taxon>Dikarya</taxon>
        <taxon>Ascomycota</taxon>
        <taxon>Pezizomycotina</taxon>
        <taxon>Dothideomycetes</taxon>
        <taxon>Pleosporomycetidae</taxon>
        <taxon>Pleosporales</taxon>
        <taxon>Pleosporineae</taxon>
        <taxon>Pleosporaceae</taxon>
        <taxon>Alternaria</taxon>
        <taxon>Alternaria sect. Panax</taxon>
    </lineage>
</organism>
<dbReference type="InterPro" id="IPR003661">
    <property type="entry name" value="HisK_dim/P_dom"/>
</dbReference>
<dbReference type="PROSITE" id="PS50109">
    <property type="entry name" value="HIS_KIN"/>
    <property type="match status" value="1"/>
</dbReference>
<dbReference type="SMART" id="SM00387">
    <property type="entry name" value="HATPase_c"/>
    <property type="match status" value="1"/>
</dbReference>
<dbReference type="InterPro" id="IPR013656">
    <property type="entry name" value="PAS_4"/>
</dbReference>
<evidence type="ECO:0000259" key="6">
    <source>
        <dbReference type="PROSITE" id="PS50112"/>
    </source>
</evidence>
<feature type="region of interest" description="Disordered" evidence="3">
    <location>
        <begin position="1291"/>
        <end position="1311"/>
    </location>
</feature>
<dbReference type="SUPFAM" id="SSF52172">
    <property type="entry name" value="CheY-like"/>
    <property type="match status" value="1"/>
</dbReference>
<dbReference type="InterPro" id="IPR036890">
    <property type="entry name" value="HATPase_C_sf"/>
</dbReference>
<dbReference type="InterPro" id="IPR000014">
    <property type="entry name" value="PAS"/>
</dbReference>
<feature type="domain" description="Histidine kinase" evidence="4">
    <location>
        <begin position="868"/>
        <end position="1141"/>
    </location>
</feature>
<dbReference type="Pfam" id="PF02518">
    <property type="entry name" value="HATPase_c"/>
    <property type="match status" value="1"/>
</dbReference>
<dbReference type="SMART" id="SM00388">
    <property type="entry name" value="HisKA"/>
    <property type="match status" value="1"/>
</dbReference>
<dbReference type="PANTHER" id="PTHR43719">
    <property type="entry name" value="TWO-COMPONENT HISTIDINE KINASE"/>
    <property type="match status" value="1"/>
</dbReference>
<evidence type="ECO:0000313" key="7">
    <source>
        <dbReference type="EMBL" id="KAG9188592.1"/>
    </source>
</evidence>
<feature type="modified residue" description="4-aspartylphosphate" evidence="2">
    <location>
        <position position="1215"/>
    </location>
</feature>
<dbReference type="SUPFAM" id="SSF55785">
    <property type="entry name" value="PYP-like sensor domain (PAS domain)"/>
    <property type="match status" value="1"/>
</dbReference>
<proteinExistence type="predicted"/>
<dbReference type="Proteomes" id="UP001199106">
    <property type="component" value="Unassembled WGS sequence"/>
</dbReference>
<dbReference type="PANTHER" id="PTHR43719:SF31">
    <property type="entry name" value="HISTIDINE KINASE"/>
    <property type="match status" value="1"/>
</dbReference>
<dbReference type="CDD" id="cd00082">
    <property type="entry name" value="HisKA"/>
    <property type="match status" value="1"/>
</dbReference>
<dbReference type="InterPro" id="IPR004358">
    <property type="entry name" value="Sig_transdc_His_kin-like_C"/>
</dbReference>
<name>A0AAD4I7F3_9PLEO</name>
<reference evidence="7" key="1">
    <citation type="submission" date="2021-07" db="EMBL/GenBank/DDBJ databases">
        <title>Genome Resource of American Ginseng Black Spot Pathogen Alternaria panax.</title>
        <authorList>
            <person name="Qiu C."/>
            <person name="Wang W."/>
            <person name="Liu Z."/>
        </authorList>
    </citation>
    <scope>NUCLEOTIDE SEQUENCE</scope>
    <source>
        <strain evidence="7">BNCC115425</strain>
    </source>
</reference>
<dbReference type="Pfam" id="PF00512">
    <property type="entry name" value="HisKA"/>
    <property type="match status" value="1"/>
</dbReference>
<accession>A0AAD4I7F3</accession>
<evidence type="ECO:0000256" key="2">
    <source>
        <dbReference type="PROSITE-ProRule" id="PRU00169"/>
    </source>
</evidence>
<dbReference type="SMART" id="SM00448">
    <property type="entry name" value="REC"/>
    <property type="match status" value="1"/>
</dbReference>
<dbReference type="InterPro" id="IPR011006">
    <property type="entry name" value="CheY-like_superfamily"/>
</dbReference>
<dbReference type="Gene3D" id="3.30.450.20">
    <property type="entry name" value="PAS domain"/>
    <property type="match status" value="2"/>
</dbReference>
<keyword evidence="8" id="KW-1185">Reference proteome</keyword>
<dbReference type="EMBL" id="JAANER010000006">
    <property type="protein sequence ID" value="KAG9188592.1"/>
    <property type="molecule type" value="Genomic_DNA"/>
</dbReference>
<dbReference type="PRINTS" id="PR00344">
    <property type="entry name" value="BCTRLSENSOR"/>
</dbReference>
<dbReference type="InterPro" id="IPR001789">
    <property type="entry name" value="Sig_transdc_resp-reg_receiver"/>
</dbReference>
<dbReference type="Gene3D" id="1.10.287.130">
    <property type="match status" value="1"/>
</dbReference>
<dbReference type="InterPro" id="IPR005467">
    <property type="entry name" value="His_kinase_dom"/>
</dbReference>
<evidence type="ECO:0000259" key="5">
    <source>
        <dbReference type="PROSITE" id="PS50110"/>
    </source>
</evidence>
<evidence type="ECO:0000259" key="4">
    <source>
        <dbReference type="PROSITE" id="PS50109"/>
    </source>
</evidence>
<evidence type="ECO:0000256" key="3">
    <source>
        <dbReference type="SAM" id="MobiDB-lite"/>
    </source>
</evidence>
<dbReference type="SUPFAM" id="SSF47384">
    <property type="entry name" value="Homodimeric domain of signal transducing histidine kinase"/>
    <property type="match status" value="1"/>
</dbReference>
<comment type="caution">
    <text evidence="7">The sequence shown here is derived from an EMBL/GenBank/DDBJ whole genome shotgun (WGS) entry which is preliminary data.</text>
</comment>
<dbReference type="GO" id="GO:0000155">
    <property type="term" value="F:phosphorelay sensor kinase activity"/>
    <property type="evidence" value="ECO:0007669"/>
    <property type="project" value="InterPro"/>
</dbReference>
<protein>
    <submittedName>
        <fullName evidence="7">Uncharacterized protein</fullName>
    </submittedName>
</protein>
<dbReference type="InterPro" id="IPR036097">
    <property type="entry name" value="HisK_dim/P_sf"/>
</dbReference>